<feature type="binding site" description="type 1 copper site" evidence="12">
    <location>
        <position position="146"/>
    </location>
    <ligand>
        <name>Cu cation</name>
        <dbReference type="ChEBI" id="CHEBI:23378"/>
        <label>1</label>
    </ligand>
</feature>
<feature type="binding site" description="type 1 copper site" evidence="12">
    <location>
        <position position="301"/>
    </location>
    <ligand>
        <name>Cu cation</name>
        <dbReference type="ChEBI" id="CHEBI:23378"/>
        <label>1</label>
    </ligand>
</feature>
<reference evidence="17" key="1">
    <citation type="submission" date="2020-02" db="EMBL/GenBank/DDBJ databases">
        <title>Genomic and physiological characterization of two novel Nitrospinaceae genera.</title>
        <authorList>
            <person name="Mueller A.J."/>
            <person name="Jung M.-Y."/>
            <person name="Strachan C.R."/>
            <person name="Herbold C.W."/>
            <person name="Kirkegaard R.H."/>
            <person name="Daims H."/>
        </authorList>
    </citation>
    <scope>NUCLEOTIDE SEQUENCE [LARGE SCALE GENOMIC DNA]</scope>
</reference>
<evidence type="ECO:0000256" key="4">
    <source>
        <dbReference type="ARBA" id="ARBA00011233"/>
    </source>
</evidence>
<dbReference type="Proteomes" id="UP000594464">
    <property type="component" value="Chromosome"/>
</dbReference>
<comment type="subunit">
    <text evidence="4">Homotrimer.</text>
</comment>
<feature type="domain" description="Plastocyanin-like" evidence="14">
    <location>
        <begin position="210"/>
        <end position="299"/>
    </location>
</feature>
<dbReference type="PANTHER" id="PTHR11709">
    <property type="entry name" value="MULTI-COPPER OXIDASE"/>
    <property type="match status" value="1"/>
</dbReference>
<evidence type="ECO:0000256" key="5">
    <source>
        <dbReference type="ARBA" id="ARBA00011882"/>
    </source>
</evidence>
<keyword evidence="10 12" id="KW-0186">Copper</keyword>
<dbReference type="GO" id="GO:0005507">
    <property type="term" value="F:copper ion binding"/>
    <property type="evidence" value="ECO:0007669"/>
    <property type="project" value="InterPro"/>
</dbReference>
<evidence type="ECO:0000313" key="16">
    <source>
        <dbReference type="EMBL" id="QPJ64352.1"/>
    </source>
</evidence>
<dbReference type="KEGG" id="nva:G3M78_02650"/>
<dbReference type="PANTHER" id="PTHR11709:SF394">
    <property type="entry name" value="FI03373P-RELATED"/>
    <property type="match status" value="1"/>
</dbReference>
<evidence type="ECO:0000313" key="17">
    <source>
        <dbReference type="Proteomes" id="UP000594464"/>
    </source>
</evidence>
<feature type="chain" id="PRO_5032668642" description="Copper-containing nitrite reductase" evidence="13">
    <location>
        <begin position="27"/>
        <end position="329"/>
    </location>
</feature>
<evidence type="ECO:0000256" key="6">
    <source>
        <dbReference type="ARBA" id="ARBA00017290"/>
    </source>
</evidence>
<sequence>MKTRYQITLFSMFTLLFNIFSVSAVGAEIQASLATAPNVPAPVKHNKPETVVIKMQAKEYIGDLDEGVKYGFWSYDGTVPGPMARVRVGDTVQFHLSNASDSTQPHNIDIHAVNGAHGGAALSMVSPGEVKIFSFNVMAPGLYIYHCAAGSIVDHIANGMYGLILVEPEGGLPKVDKEFYVMQSEFFTTDPEDGLASFDFQRGLDENPTYVVFNGKNGALVDTNALKATVGETVRIFFGNVGPNSVSSFHVIGEIFDSVYVEGGIGGTVTRNIQTTLVPAAGSTIVEFKVDYPGSYVLVDHSIFRVAKGALGHLVVDGPKNEKVVRAGK</sequence>
<dbReference type="NCBIfam" id="TIGR02376">
    <property type="entry name" value="Cu_nitrite_red"/>
    <property type="match status" value="1"/>
</dbReference>
<dbReference type="InterPro" id="IPR045087">
    <property type="entry name" value="Cu-oxidase_fam"/>
</dbReference>
<dbReference type="GO" id="GO:0050421">
    <property type="term" value="F:nitrite reductase (NO-forming) activity"/>
    <property type="evidence" value="ECO:0007669"/>
    <property type="project" value="UniProtKB-EC"/>
</dbReference>
<evidence type="ECO:0000256" key="12">
    <source>
        <dbReference type="PIRSR" id="PIRSR601287-1"/>
    </source>
</evidence>
<dbReference type="InterPro" id="IPR001287">
    <property type="entry name" value="NO2-reductase_Cu"/>
</dbReference>
<dbReference type="SUPFAM" id="SSF49503">
    <property type="entry name" value="Cupredoxins"/>
    <property type="match status" value="2"/>
</dbReference>
<keyword evidence="9 16" id="KW-0560">Oxidoreductase</keyword>
<evidence type="ECO:0000256" key="13">
    <source>
        <dbReference type="SAM" id="SignalP"/>
    </source>
</evidence>
<evidence type="ECO:0000256" key="2">
    <source>
        <dbReference type="ARBA" id="ARBA00001973"/>
    </source>
</evidence>
<feature type="binding site" description="type 1 copper site" evidence="12">
    <location>
        <position position="147"/>
    </location>
    <ligand>
        <name>Cu cation</name>
        <dbReference type="ChEBI" id="CHEBI:23378"/>
        <label>1</label>
    </ligand>
</feature>
<comment type="similarity">
    <text evidence="3">Belongs to the multicopper oxidase family.</text>
</comment>
<protein>
    <recommendedName>
        <fullName evidence="6">Copper-containing nitrite reductase</fullName>
        <ecNumber evidence="5">1.7.2.1</ecNumber>
    </recommendedName>
</protein>
<dbReference type="AlphaFoldDB" id="A0A7T0C0P8"/>
<evidence type="ECO:0000256" key="9">
    <source>
        <dbReference type="ARBA" id="ARBA00023002"/>
    </source>
</evidence>
<organism evidence="16 17">
    <name type="scientific">Candidatus Nitrohelix vancouverensis</name>
    <dbReference type="NCBI Taxonomy" id="2705534"/>
    <lineage>
        <taxon>Bacteria</taxon>
        <taxon>Pseudomonadati</taxon>
        <taxon>Nitrospinota/Tectimicrobiota group</taxon>
        <taxon>Nitrospinota</taxon>
        <taxon>Nitrospinia</taxon>
        <taxon>Nitrospinales</taxon>
        <taxon>Nitrospinaceae</taxon>
        <taxon>Candidatus Nitrohelix</taxon>
    </lineage>
</organism>
<proteinExistence type="inferred from homology"/>
<dbReference type="InterPro" id="IPR011706">
    <property type="entry name" value="Cu-oxidase_C"/>
</dbReference>
<comment type="cofactor">
    <cofactor evidence="1 12">
        <name>Cu(+)</name>
        <dbReference type="ChEBI" id="CHEBI:49552"/>
    </cofactor>
</comment>
<evidence type="ECO:0000256" key="1">
    <source>
        <dbReference type="ARBA" id="ARBA00001960"/>
    </source>
</evidence>
<gene>
    <name evidence="16" type="primary">nirK</name>
    <name evidence="16" type="ORF">G3M78_02650</name>
</gene>
<dbReference type="EMBL" id="CP048620">
    <property type="protein sequence ID" value="QPJ64352.1"/>
    <property type="molecule type" value="Genomic_DNA"/>
</dbReference>
<feature type="domain" description="Plastocyanin-like" evidence="15">
    <location>
        <begin position="66"/>
        <end position="169"/>
    </location>
</feature>
<feature type="binding site" description="type 1 copper site" evidence="12">
    <location>
        <position position="155"/>
    </location>
    <ligand>
        <name>Cu cation</name>
        <dbReference type="ChEBI" id="CHEBI:23378"/>
        <label>1</label>
    </ligand>
</feature>
<keyword evidence="8" id="KW-0677">Repeat</keyword>
<dbReference type="Pfam" id="PF07732">
    <property type="entry name" value="Cu-oxidase_3"/>
    <property type="match status" value="1"/>
</dbReference>
<feature type="binding site" description="type 1 copper site" evidence="12">
    <location>
        <position position="160"/>
    </location>
    <ligand>
        <name>Cu cation</name>
        <dbReference type="ChEBI" id="CHEBI:23378"/>
        <label>1</label>
    </ligand>
</feature>
<comment type="catalytic activity">
    <reaction evidence="11">
        <text>nitric oxide + Fe(III)-[cytochrome c] + H2O = Fe(II)-[cytochrome c] + nitrite + 2 H(+)</text>
        <dbReference type="Rhea" id="RHEA:15233"/>
        <dbReference type="Rhea" id="RHEA-COMP:10350"/>
        <dbReference type="Rhea" id="RHEA-COMP:14399"/>
        <dbReference type="ChEBI" id="CHEBI:15377"/>
        <dbReference type="ChEBI" id="CHEBI:15378"/>
        <dbReference type="ChEBI" id="CHEBI:16301"/>
        <dbReference type="ChEBI" id="CHEBI:16480"/>
        <dbReference type="ChEBI" id="CHEBI:29033"/>
        <dbReference type="ChEBI" id="CHEBI:29034"/>
        <dbReference type="EC" id="1.7.2.1"/>
    </reaction>
</comment>
<evidence type="ECO:0000256" key="10">
    <source>
        <dbReference type="ARBA" id="ARBA00023008"/>
    </source>
</evidence>
<evidence type="ECO:0000259" key="14">
    <source>
        <dbReference type="Pfam" id="PF07731"/>
    </source>
</evidence>
<keyword evidence="13" id="KW-0732">Signal</keyword>
<dbReference type="InterPro" id="IPR008972">
    <property type="entry name" value="Cupredoxin"/>
</dbReference>
<evidence type="ECO:0000256" key="8">
    <source>
        <dbReference type="ARBA" id="ARBA00022737"/>
    </source>
</evidence>
<dbReference type="CDD" id="cd04208">
    <property type="entry name" value="CuRO_2_CuNIR"/>
    <property type="match status" value="1"/>
</dbReference>
<name>A0A7T0C0P8_9BACT</name>
<dbReference type="InterPro" id="IPR011707">
    <property type="entry name" value="Cu-oxidase-like_N"/>
</dbReference>
<dbReference type="CDD" id="cd11020">
    <property type="entry name" value="CuRO_1_CuNIR"/>
    <property type="match status" value="1"/>
</dbReference>
<dbReference type="PRINTS" id="PR00695">
    <property type="entry name" value="CUNO2RDTASE"/>
</dbReference>
<keyword evidence="7 12" id="KW-0479">Metal-binding</keyword>
<dbReference type="Pfam" id="PF07731">
    <property type="entry name" value="Cu-oxidase_2"/>
    <property type="match status" value="1"/>
</dbReference>
<accession>A0A7T0C0P8</accession>
<evidence type="ECO:0000256" key="7">
    <source>
        <dbReference type="ARBA" id="ARBA00022723"/>
    </source>
</evidence>
<feature type="binding site" description="type 1 copper site" evidence="12">
    <location>
        <position position="106"/>
    </location>
    <ligand>
        <name>Cu cation</name>
        <dbReference type="ChEBI" id="CHEBI:23378"/>
        <label>1</label>
    </ligand>
</feature>
<feature type="signal peptide" evidence="13">
    <location>
        <begin position="1"/>
        <end position="26"/>
    </location>
</feature>
<evidence type="ECO:0000256" key="3">
    <source>
        <dbReference type="ARBA" id="ARBA00010609"/>
    </source>
</evidence>
<dbReference type="EC" id="1.7.2.1" evidence="5"/>
<evidence type="ECO:0000259" key="15">
    <source>
        <dbReference type="Pfam" id="PF07732"/>
    </source>
</evidence>
<dbReference type="FunFam" id="2.60.40.420:FF:000093">
    <property type="entry name" value="Copper-containing nitrite reductase"/>
    <property type="match status" value="1"/>
</dbReference>
<feature type="binding site" description="type 1 copper site" evidence="12">
    <location>
        <position position="111"/>
    </location>
    <ligand>
        <name>Cu cation</name>
        <dbReference type="ChEBI" id="CHEBI:23378"/>
        <label>1</label>
    </ligand>
</feature>
<comment type="cofactor">
    <cofactor evidence="2 12">
        <name>Cu(2+)</name>
        <dbReference type="ChEBI" id="CHEBI:29036"/>
    </cofactor>
</comment>
<dbReference type="Gene3D" id="2.60.40.420">
    <property type="entry name" value="Cupredoxins - blue copper proteins"/>
    <property type="match status" value="2"/>
</dbReference>
<evidence type="ECO:0000256" key="11">
    <source>
        <dbReference type="ARBA" id="ARBA00049340"/>
    </source>
</evidence>